<gene>
    <name evidence="13" type="ORF">Q760_06025</name>
</gene>
<dbReference type="SUPFAM" id="SSF51445">
    <property type="entry name" value="(Trans)glycosidases"/>
    <property type="match status" value="1"/>
</dbReference>
<dbReference type="Gene3D" id="3.20.20.300">
    <property type="entry name" value="Glycoside hydrolase, family 3, N-terminal domain"/>
    <property type="match status" value="1"/>
</dbReference>
<dbReference type="InterPro" id="IPR001919">
    <property type="entry name" value="CBD2"/>
</dbReference>
<dbReference type="EC" id="3.2.1.21" evidence="3"/>
<dbReference type="InterPro" id="IPR036881">
    <property type="entry name" value="Glyco_hydro_3_C_sf"/>
</dbReference>
<proteinExistence type="inferred from homology"/>
<dbReference type="OrthoDB" id="3187562at2"/>
<dbReference type="STRING" id="1408250.Q760_06025"/>
<evidence type="ECO:0000259" key="12">
    <source>
        <dbReference type="PROSITE" id="PS51173"/>
    </source>
</evidence>
<dbReference type="PROSITE" id="PS51173">
    <property type="entry name" value="CBM2"/>
    <property type="match status" value="1"/>
</dbReference>
<dbReference type="InterPro" id="IPR003961">
    <property type="entry name" value="FN3_dom"/>
</dbReference>
<protein>
    <recommendedName>
        <fullName evidence="3">beta-glucosidase</fullName>
        <ecNumber evidence="3">3.2.1.21</ecNumber>
    </recommendedName>
</protein>
<dbReference type="PANTHER" id="PTHR30620">
    <property type="entry name" value="PERIPLASMIC BETA-GLUCOSIDASE-RELATED"/>
    <property type="match status" value="1"/>
</dbReference>
<sequence length="841" mass="86205">MPRSALLEGPADRPAADPARTSPRRRRGAALLLAVALTASGLGVAQTASTPTTAPAQAAVLPYLDPALPVATRVDDLLGRMTLDDKIGQMTQAERAVVTPADMTTYRLGSVLSGGGSAPSPNTTAGWADLYDRLQRGALATPLQIPMLYGIDAVHGNNNALGATLFPHNIGLGATRDPQLAQDVARAVAEEVSATGVDWTFAPCLCVVRDDRWGRTYESFGEDPALVSSMATTVTGFQGERLDGPTSVLATAKHFIGDGGTVGGDDQGDARITEAELRAVHLPPFEAAIDRGVGSVMVSYSSWNGVKMHGNRYLLTDVLKGELGFDGFVVSDWAAIDQLDGARGFTAQEVATSINAGIDMVMVPNDYRTFLTHLRQNVQSGAIPVARVDDAVRRILTKKVELGLFERPLADRSSASTVGSAAHRALARTAVQRSQVVLKNTGVLPLARTGGKVCVAGKNAHDIGNQSGGWTLSWQGASGATVPGTTILQGVQEVLAGGRTTTHARDASNVDASCSVAVAVLGETPYAEGEGDRPGGLSLDAADTAVLERIRSTGVPTVVVLVSGRPLDVSVLLPWVQALDVAWLPGSEGAGVADVLFGKVAPTGTLPVSWPASATQQPVNAGDGRTPLFPLGAGLTWTPGDGGVVVQPPSAPTGLTAGPTTTSTVPLTWSAPAGSSAVTGYEVHRGGLRVATTASMRFTDAGLTAGTAYTYTVRAVDAAGNVSPPSAAVTATTQPATPGPASGCTATWRTENSWGSGFTASVTVTATGTTALRSWRVLWTWPDGVQLAGGWNAAFSRTGATQTAASLAYNGALAPAASTSFGLQGTTTSGVPAPVLTCVAG</sequence>
<evidence type="ECO:0000256" key="8">
    <source>
        <dbReference type="ARBA" id="ARBA00023326"/>
    </source>
</evidence>
<evidence type="ECO:0000256" key="9">
    <source>
        <dbReference type="RuleBase" id="RU361161"/>
    </source>
</evidence>
<dbReference type="SMART" id="SM00637">
    <property type="entry name" value="CBD_II"/>
    <property type="match status" value="1"/>
</dbReference>
<feature type="domain" description="Fibronectin type-III" evidence="11">
    <location>
        <begin position="651"/>
        <end position="736"/>
    </location>
</feature>
<evidence type="ECO:0000256" key="7">
    <source>
        <dbReference type="ARBA" id="ARBA00023295"/>
    </source>
</evidence>
<reference evidence="13 14" key="1">
    <citation type="submission" date="2013-10" db="EMBL/GenBank/DDBJ databases">
        <authorList>
            <person name="Wang G."/>
            <person name="Zhuang W."/>
        </authorList>
    </citation>
    <scope>NUCLEOTIDE SEQUENCE [LARGE SCALE GENOMIC DNA]</scope>
    <source>
        <strain evidence="13 14">DSM 20118</strain>
    </source>
</reference>
<dbReference type="InterPro" id="IPR036116">
    <property type="entry name" value="FN3_sf"/>
</dbReference>
<evidence type="ECO:0000256" key="10">
    <source>
        <dbReference type="SAM" id="MobiDB-lite"/>
    </source>
</evidence>
<organism evidence="13 14">
    <name type="scientific">Cellulomonas cellasea DSM 20118</name>
    <dbReference type="NCBI Taxonomy" id="1408250"/>
    <lineage>
        <taxon>Bacteria</taxon>
        <taxon>Bacillati</taxon>
        <taxon>Actinomycetota</taxon>
        <taxon>Actinomycetes</taxon>
        <taxon>Micrococcales</taxon>
        <taxon>Cellulomonadaceae</taxon>
        <taxon>Cellulomonas</taxon>
    </lineage>
</organism>
<evidence type="ECO:0000256" key="1">
    <source>
        <dbReference type="ARBA" id="ARBA00000448"/>
    </source>
</evidence>
<dbReference type="Pfam" id="PF01915">
    <property type="entry name" value="Glyco_hydro_3_C"/>
    <property type="match status" value="1"/>
</dbReference>
<accession>A0A0A0B4Q4</accession>
<comment type="catalytic activity">
    <reaction evidence="1">
        <text>Hydrolysis of terminal, non-reducing beta-D-glucosyl residues with release of beta-D-glucose.</text>
        <dbReference type="EC" id="3.2.1.21"/>
    </reaction>
</comment>
<evidence type="ECO:0000256" key="3">
    <source>
        <dbReference type="ARBA" id="ARBA00012744"/>
    </source>
</evidence>
<dbReference type="InterPro" id="IPR002772">
    <property type="entry name" value="Glyco_hydro_3_C"/>
</dbReference>
<dbReference type="Pfam" id="PF00041">
    <property type="entry name" value="fn3"/>
    <property type="match status" value="1"/>
</dbReference>
<comment type="similarity">
    <text evidence="2 9">Belongs to the glycosyl hydrolase 3 family.</text>
</comment>
<keyword evidence="6" id="KW-0119">Carbohydrate metabolism</keyword>
<evidence type="ECO:0000256" key="2">
    <source>
        <dbReference type="ARBA" id="ARBA00005336"/>
    </source>
</evidence>
<evidence type="ECO:0000256" key="4">
    <source>
        <dbReference type="ARBA" id="ARBA00022729"/>
    </source>
</evidence>
<keyword evidence="4" id="KW-0732">Signal</keyword>
<keyword evidence="8" id="KW-0624">Polysaccharide degradation</keyword>
<keyword evidence="14" id="KW-1185">Reference proteome</keyword>
<dbReference type="SMART" id="SM00060">
    <property type="entry name" value="FN3"/>
    <property type="match status" value="1"/>
</dbReference>
<dbReference type="InterPro" id="IPR019800">
    <property type="entry name" value="Glyco_hydro_3_AS"/>
</dbReference>
<dbReference type="InterPro" id="IPR017853">
    <property type="entry name" value="GH"/>
</dbReference>
<dbReference type="InterPro" id="IPR036962">
    <property type="entry name" value="Glyco_hydro_3_N_sf"/>
</dbReference>
<evidence type="ECO:0000313" key="14">
    <source>
        <dbReference type="Proteomes" id="UP000029833"/>
    </source>
</evidence>
<dbReference type="PROSITE" id="PS50853">
    <property type="entry name" value="FN3"/>
    <property type="match status" value="1"/>
</dbReference>
<dbReference type="InterPro" id="IPR012291">
    <property type="entry name" value="CBM2_carb-bd_dom_sf"/>
</dbReference>
<dbReference type="PANTHER" id="PTHR30620:SF16">
    <property type="entry name" value="LYSOSOMAL BETA GLUCOSIDASE"/>
    <property type="match status" value="1"/>
</dbReference>
<dbReference type="InterPro" id="IPR051915">
    <property type="entry name" value="Cellulose_Degrad_GH3"/>
</dbReference>
<dbReference type="AlphaFoldDB" id="A0A0A0B4Q4"/>
<comment type="caution">
    <text evidence="13">The sequence shown here is derived from an EMBL/GenBank/DDBJ whole genome shotgun (WGS) entry which is preliminary data.</text>
</comment>
<dbReference type="Gene3D" id="3.40.50.1700">
    <property type="entry name" value="Glycoside hydrolase family 3 C-terminal domain"/>
    <property type="match status" value="1"/>
</dbReference>
<dbReference type="Pfam" id="PF00553">
    <property type="entry name" value="CBM_2"/>
    <property type="match status" value="1"/>
</dbReference>
<dbReference type="PRINTS" id="PR00133">
    <property type="entry name" value="GLHYDRLASE3"/>
</dbReference>
<evidence type="ECO:0000256" key="6">
    <source>
        <dbReference type="ARBA" id="ARBA00023277"/>
    </source>
</evidence>
<dbReference type="Gene3D" id="2.60.40.10">
    <property type="entry name" value="Immunoglobulins"/>
    <property type="match status" value="1"/>
</dbReference>
<dbReference type="RefSeq" id="WP_084142941.1">
    <property type="nucleotide sequence ID" value="NZ_AXNT01000164.1"/>
</dbReference>
<dbReference type="EMBL" id="AXNT01000164">
    <property type="protein sequence ID" value="KGM00789.1"/>
    <property type="molecule type" value="Genomic_DNA"/>
</dbReference>
<dbReference type="GO" id="GO:0008422">
    <property type="term" value="F:beta-glucosidase activity"/>
    <property type="evidence" value="ECO:0007669"/>
    <property type="project" value="UniProtKB-EC"/>
</dbReference>
<dbReference type="InterPro" id="IPR013783">
    <property type="entry name" value="Ig-like_fold"/>
</dbReference>
<dbReference type="Proteomes" id="UP000029833">
    <property type="component" value="Unassembled WGS sequence"/>
</dbReference>
<dbReference type="Pfam" id="PF00933">
    <property type="entry name" value="Glyco_hydro_3"/>
    <property type="match status" value="1"/>
</dbReference>
<evidence type="ECO:0000313" key="13">
    <source>
        <dbReference type="EMBL" id="KGM00789.1"/>
    </source>
</evidence>
<dbReference type="GO" id="GO:0009251">
    <property type="term" value="P:glucan catabolic process"/>
    <property type="evidence" value="ECO:0007669"/>
    <property type="project" value="TreeGrafter"/>
</dbReference>
<evidence type="ECO:0000259" key="11">
    <source>
        <dbReference type="PROSITE" id="PS50853"/>
    </source>
</evidence>
<dbReference type="PROSITE" id="PS00775">
    <property type="entry name" value="GLYCOSYL_HYDROL_F3"/>
    <property type="match status" value="1"/>
</dbReference>
<dbReference type="SUPFAM" id="SSF49265">
    <property type="entry name" value="Fibronectin type III"/>
    <property type="match status" value="1"/>
</dbReference>
<keyword evidence="5 9" id="KW-0378">Hydrolase</keyword>
<dbReference type="InterPro" id="IPR001764">
    <property type="entry name" value="Glyco_hydro_3_N"/>
</dbReference>
<name>A0A0A0B4Q4_9CELL</name>
<feature type="domain" description="CBM2" evidence="12">
    <location>
        <begin position="737"/>
        <end position="841"/>
    </location>
</feature>
<dbReference type="GO" id="GO:0030247">
    <property type="term" value="F:polysaccharide binding"/>
    <property type="evidence" value="ECO:0007669"/>
    <property type="project" value="UniProtKB-UniRule"/>
</dbReference>
<feature type="region of interest" description="Disordered" evidence="10">
    <location>
        <begin position="1"/>
        <end position="25"/>
    </location>
</feature>
<evidence type="ECO:0000256" key="5">
    <source>
        <dbReference type="ARBA" id="ARBA00022801"/>
    </source>
</evidence>
<dbReference type="InterPro" id="IPR008965">
    <property type="entry name" value="CBM2/CBM3_carb-bd_dom_sf"/>
</dbReference>
<dbReference type="CDD" id="cd00063">
    <property type="entry name" value="FN3"/>
    <property type="match status" value="1"/>
</dbReference>
<dbReference type="Gene3D" id="2.60.40.290">
    <property type="match status" value="1"/>
</dbReference>
<dbReference type="SUPFAM" id="SSF49384">
    <property type="entry name" value="Carbohydrate-binding domain"/>
    <property type="match status" value="1"/>
</dbReference>
<keyword evidence="7 9" id="KW-0326">Glycosidase</keyword>
<dbReference type="SUPFAM" id="SSF52279">
    <property type="entry name" value="Beta-D-glucan exohydrolase, C-terminal domain"/>
    <property type="match status" value="1"/>
</dbReference>